<dbReference type="SUPFAM" id="SSF52980">
    <property type="entry name" value="Restriction endonuclease-like"/>
    <property type="match status" value="1"/>
</dbReference>
<dbReference type="PANTHER" id="PTHR30015">
    <property type="entry name" value="MRR RESTRICTION SYSTEM PROTEIN"/>
    <property type="match status" value="1"/>
</dbReference>
<keyword evidence="3" id="KW-0255">Endonuclease</keyword>
<protein>
    <submittedName>
        <fullName evidence="3">Putative restriction endonuclease</fullName>
    </submittedName>
</protein>
<dbReference type="GO" id="GO:0015666">
    <property type="term" value="F:restriction endodeoxyribonuclease activity"/>
    <property type="evidence" value="ECO:0007669"/>
    <property type="project" value="TreeGrafter"/>
</dbReference>
<dbReference type="InterPro" id="IPR052906">
    <property type="entry name" value="Type_IV_Methyl-Rstrct_Enzyme"/>
</dbReference>
<keyword evidence="1" id="KW-0378">Hydrolase</keyword>
<gene>
    <name evidence="3" type="primary">mrr</name>
    <name evidence="3" type="ORF">NCTC12224_02582</name>
</gene>
<dbReference type="GO" id="GO:0003677">
    <property type="term" value="F:DNA binding"/>
    <property type="evidence" value="ECO:0007669"/>
    <property type="project" value="InterPro"/>
</dbReference>
<keyword evidence="3" id="KW-0540">Nuclease</keyword>
<dbReference type="Pfam" id="PF04471">
    <property type="entry name" value="Mrr_cat"/>
    <property type="match status" value="1"/>
</dbReference>
<dbReference type="AlphaFoldDB" id="A0A380KFN6"/>
<accession>A0A380KFN6</accession>
<dbReference type="InterPro" id="IPR007560">
    <property type="entry name" value="Restrct_endonuc_IV_Mrr"/>
</dbReference>
<reference evidence="3 4" key="1">
    <citation type="submission" date="2018-06" db="EMBL/GenBank/DDBJ databases">
        <authorList>
            <consortium name="Pathogen Informatics"/>
            <person name="Doyle S."/>
        </authorList>
    </citation>
    <scope>NUCLEOTIDE SEQUENCE [LARGE SCALE GENOMIC DNA]</scope>
    <source>
        <strain evidence="3 4">NCTC12224</strain>
    </source>
</reference>
<dbReference type="GO" id="GO:0009307">
    <property type="term" value="P:DNA restriction-modification system"/>
    <property type="evidence" value="ECO:0007669"/>
    <property type="project" value="InterPro"/>
</dbReference>
<keyword evidence="4" id="KW-1185">Reference proteome</keyword>
<organism evidence="3 4">
    <name type="scientific">Streptococcus hyointestinalis</name>
    <dbReference type="NCBI Taxonomy" id="1337"/>
    <lineage>
        <taxon>Bacteria</taxon>
        <taxon>Bacillati</taxon>
        <taxon>Bacillota</taxon>
        <taxon>Bacilli</taxon>
        <taxon>Lactobacillales</taxon>
        <taxon>Streptococcaceae</taxon>
        <taxon>Streptococcus</taxon>
    </lineage>
</organism>
<dbReference type="PANTHER" id="PTHR30015:SF7">
    <property type="entry name" value="TYPE IV METHYL-DIRECTED RESTRICTION ENZYME ECOKMRR"/>
    <property type="match status" value="1"/>
</dbReference>
<evidence type="ECO:0000313" key="3">
    <source>
        <dbReference type="EMBL" id="SUN63698.1"/>
    </source>
</evidence>
<sequence>MGASVNRKNWDRIVTLEILRGLRHLGGQASKSDLLTYFRTQSAPITDEMLDTTLTSKKSGKPYKPFDFTFNYNLKYLELADYITRPRRAYFQLTTIGENCELSENLSQDVLTKANQTLDKQKKEDVVSHEELPEDEPAVDWSEELLDYLKAFSPSKFEQFCRQLVHQMGVSLDETVGIQISNDGGLDGFGYITSQDDFRTNRVAIQAKRWQGTIQSPEIDKFRGAMDKFNAEYGIFITTSTFTRGAIKASRQGSRVITLIDGAKIAELVAKYQLHVKPVTTYLIGDFYKRKGQ</sequence>
<evidence type="ECO:0000256" key="1">
    <source>
        <dbReference type="ARBA" id="ARBA00022801"/>
    </source>
</evidence>
<dbReference type="OrthoDB" id="9803736at2"/>
<dbReference type="EMBL" id="UHFN01000007">
    <property type="protein sequence ID" value="SUN63698.1"/>
    <property type="molecule type" value="Genomic_DNA"/>
</dbReference>
<evidence type="ECO:0000313" key="4">
    <source>
        <dbReference type="Proteomes" id="UP000254924"/>
    </source>
</evidence>
<dbReference type="Gene3D" id="3.40.1350.10">
    <property type="match status" value="1"/>
</dbReference>
<dbReference type="InterPro" id="IPR011335">
    <property type="entry name" value="Restrct_endonuc-II-like"/>
</dbReference>
<proteinExistence type="predicted"/>
<feature type="domain" description="Restriction endonuclease type IV Mrr" evidence="2">
    <location>
        <begin position="149"/>
        <end position="269"/>
    </location>
</feature>
<name>A0A380KFN6_9STRE</name>
<evidence type="ECO:0000259" key="2">
    <source>
        <dbReference type="Pfam" id="PF04471"/>
    </source>
</evidence>
<dbReference type="Proteomes" id="UP000254924">
    <property type="component" value="Unassembled WGS sequence"/>
</dbReference>
<dbReference type="InterPro" id="IPR011856">
    <property type="entry name" value="tRNA_endonuc-like_dom_sf"/>
</dbReference>